<dbReference type="PANTHER" id="PTHR33777">
    <property type="entry name" value="UPF0045 PROTEIN ECM15"/>
    <property type="match status" value="1"/>
</dbReference>
<dbReference type="InterPro" id="IPR002767">
    <property type="entry name" value="Thiamine_BP"/>
</dbReference>
<dbReference type="AlphaFoldDB" id="A0A1M6VCJ0"/>
<proteinExistence type="inferred from homology"/>
<accession>A0A1M6VCJ0</accession>
<gene>
    <name evidence="3" type="ORF">SAMN02745123_03129</name>
</gene>
<dbReference type="PANTHER" id="PTHR33777:SF1">
    <property type="entry name" value="UPF0045 PROTEIN ECM15"/>
    <property type="match status" value="1"/>
</dbReference>
<dbReference type="Proteomes" id="UP000183997">
    <property type="component" value="Unassembled WGS sequence"/>
</dbReference>
<dbReference type="NCBIfam" id="TIGR00106">
    <property type="entry name" value="MTH1187 family thiamine-binding protein"/>
    <property type="match status" value="1"/>
</dbReference>
<dbReference type="RefSeq" id="WP_072916224.1">
    <property type="nucleotide sequence ID" value="NZ_FRAR01000024.1"/>
</dbReference>
<dbReference type="OrthoDB" id="5886358at2"/>
<evidence type="ECO:0000259" key="2">
    <source>
        <dbReference type="Pfam" id="PF01910"/>
    </source>
</evidence>
<dbReference type="InterPro" id="IPR029756">
    <property type="entry name" value="MTH1187/YkoF-like"/>
</dbReference>
<name>A0A1M6VCJ0_9FIRM</name>
<evidence type="ECO:0000256" key="1">
    <source>
        <dbReference type="ARBA" id="ARBA00010272"/>
    </source>
</evidence>
<dbReference type="Gene3D" id="3.30.70.930">
    <property type="match status" value="1"/>
</dbReference>
<organism evidence="3 4">
    <name type="scientific">Desulforamulus aeronauticus DSM 10349</name>
    <dbReference type="NCBI Taxonomy" id="1121421"/>
    <lineage>
        <taxon>Bacteria</taxon>
        <taxon>Bacillati</taxon>
        <taxon>Bacillota</taxon>
        <taxon>Clostridia</taxon>
        <taxon>Eubacteriales</taxon>
        <taxon>Peptococcaceae</taxon>
        <taxon>Desulforamulus</taxon>
    </lineage>
</organism>
<comment type="similarity">
    <text evidence="1">Belongs to the UPF0045 family.</text>
</comment>
<dbReference type="STRING" id="1121421.SAMN02745123_03129"/>
<dbReference type="SUPFAM" id="SSF89957">
    <property type="entry name" value="MTH1187/YkoF-like"/>
    <property type="match status" value="1"/>
</dbReference>
<dbReference type="Pfam" id="PF01910">
    <property type="entry name" value="Thiamine_BP"/>
    <property type="match status" value="1"/>
</dbReference>
<dbReference type="GO" id="GO:0005829">
    <property type="term" value="C:cytosol"/>
    <property type="evidence" value="ECO:0007669"/>
    <property type="project" value="TreeGrafter"/>
</dbReference>
<dbReference type="EMBL" id="FRAR01000024">
    <property type="protein sequence ID" value="SHK79101.1"/>
    <property type="molecule type" value="Genomic_DNA"/>
</dbReference>
<sequence length="106" mass="11279">MALVELTVIPLGTGSTSLSGFVAGCVKFLQQAEGIQYQLTPMGTIIEGELSVVLELARQMHEQPFLAGADRVTTTIRIDDRRDKEATMQGKVAAVESKLISAGGTD</sequence>
<protein>
    <submittedName>
        <fullName evidence="3">Uncharacterized protein, MTH1187 family</fullName>
    </submittedName>
</protein>
<evidence type="ECO:0000313" key="4">
    <source>
        <dbReference type="Proteomes" id="UP000183997"/>
    </source>
</evidence>
<reference evidence="4" key="1">
    <citation type="submission" date="2016-11" db="EMBL/GenBank/DDBJ databases">
        <authorList>
            <person name="Varghese N."/>
            <person name="Submissions S."/>
        </authorList>
    </citation>
    <scope>NUCLEOTIDE SEQUENCE [LARGE SCALE GENOMIC DNA]</scope>
    <source>
        <strain evidence="4">DSM 10349</strain>
    </source>
</reference>
<keyword evidence="4" id="KW-1185">Reference proteome</keyword>
<evidence type="ECO:0000313" key="3">
    <source>
        <dbReference type="EMBL" id="SHK79101.1"/>
    </source>
</evidence>
<feature type="domain" description="Thiamine-binding protein" evidence="2">
    <location>
        <begin position="4"/>
        <end position="96"/>
    </location>
</feature>
<dbReference type="InterPro" id="IPR051614">
    <property type="entry name" value="UPF0045_domain"/>
</dbReference>